<feature type="domain" description="C2H2-type" evidence="1">
    <location>
        <begin position="102"/>
        <end position="125"/>
    </location>
</feature>
<dbReference type="EMBL" id="BMAW01018940">
    <property type="protein sequence ID" value="GFT60984.1"/>
    <property type="molecule type" value="Genomic_DNA"/>
</dbReference>
<evidence type="ECO:0000313" key="2">
    <source>
        <dbReference type="EMBL" id="GFT60984.1"/>
    </source>
</evidence>
<evidence type="ECO:0000259" key="1">
    <source>
        <dbReference type="SMART" id="SM00355"/>
    </source>
</evidence>
<accession>A0A8X6PEM9</accession>
<gene>
    <name evidence="2" type="ORF">NPIL_163321</name>
</gene>
<organism evidence="2 3">
    <name type="scientific">Nephila pilipes</name>
    <name type="common">Giant wood spider</name>
    <name type="synonym">Nephila maculata</name>
    <dbReference type="NCBI Taxonomy" id="299642"/>
    <lineage>
        <taxon>Eukaryota</taxon>
        <taxon>Metazoa</taxon>
        <taxon>Ecdysozoa</taxon>
        <taxon>Arthropoda</taxon>
        <taxon>Chelicerata</taxon>
        <taxon>Arachnida</taxon>
        <taxon>Araneae</taxon>
        <taxon>Araneomorphae</taxon>
        <taxon>Entelegynae</taxon>
        <taxon>Araneoidea</taxon>
        <taxon>Nephilidae</taxon>
        <taxon>Nephila</taxon>
    </lineage>
</organism>
<feature type="domain" description="C2H2-type" evidence="1">
    <location>
        <begin position="45"/>
        <end position="65"/>
    </location>
</feature>
<protein>
    <recommendedName>
        <fullName evidence="1">C2H2-type domain-containing protein</fullName>
    </recommendedName>
</protein>
<dbReference type="SMART" id="SM00355">
    <property type="entry name" value="ZnF_C2H2"/>
    <property type="match status" value="2"/>
</dbReference>
<comment type="caution">
    <text evidence="2">The sequence shown here is derived from an EMBL/GenBank/DDBJ whole genome shotgun (WGS) entry which is preliminary data.</text>
</comment>
<proteinExistence type="predicted"/>
<dbReference type="Proteomes" id="UP000887013">
    <property type="component" value="Unassembled WGS sequence"/>
</dbReference>
<reference evidence="2" key="1">
    <citation type="submission" date="2020-08" db="EMBL/GenBank/DDBJ databases">
        <title>Multicomponent nature underlies the extraordinary mechanical properties of spider dragline silk.</title>
        <authorList>
            <person name="Kono N."/>
            <person name="Nakamura H."/>
            <person name="Mori M."/>
            <person name="Yoshida Y."/>
            <person name="Ohtoshi R."/>
            <person name="Malay A.D."/>
            <person name="Moran D.A.P."/>
            <person name="Tomita M."/>
            <person name="Numata K."/>
            <person name="Arakawa K."/>
        </authorList>
    </citation>
    <scope>NUCLEOTIDE SEQUENCE</scope>
</reference>
<evidence type="ECO:0000313" key="3">
    <source>
        <dbReference type="Proteomes" id="UP000887013"/>
    </source>
</evidence>
<sequence>MLKLLQLLNYFFVKTIPDHTNNDQLIISPPSNFQNAPDPDDFPLRKCPFCRFIAKKRFGLRLHIRLQYPAERLLSSRNAPPLSDSSSYPSTILPSTSLEDNITCDICSTKCRTMKGLRVHKQSVHHVSVNKHGKSSLTNIQ</sequence>
<dbReference type="AlphaFoldDB" id="A0A8X6PEM9"/>
<keyword evidence="3" id="KW-1185">Reference proteome</keyword>
<name>A0A8X6PEM9_NEPPI</name>
<dbReference type="Gene3D" id="3.30.160.60">
    <property type="entry name" value="Classic Zinc Finger"/>
    <property type="match status" value="1"/>
</dbReference>
<dbReference type="InterPro" id="IPR013087">
    <property type="entry name" value="Znf_C2H2_type"/>
</dbReference>